<dbReference type="KEGG" id="cox:E0W60_31925"/>
<dbReference type="SUPFAM" id="SSF56059">
    <property type="entry name" value="Glutathione synthetase ATP-binding domain-like"/>
    <property type="match status" value="1"/>
</dbReference>
<sequence length="418" mass="43829">MPNAPMLIAAGLSARMMAESAAQAGLPVIALDVFGDTDTRHAACHWEPLGGPDALSIDPERLLAALRRLRASHPLLGWIAGGGFEHQPGLIEAAHAIVPLLGNGAATVRTVKQPASFFRLLDALGIAHPPTRLNPPPCGEGWLSKRVGGTGGWHIRPLYQASASASAGEAQYYQQRVAGQSMSALFLANGSEARMVGVSRQHTAGEIGACGSADVPDEATSFLFCGASGPTALKPATANRLGEIVHAIVRETGLVGLNSIDFLLDADEIAVLEINPRLSATMALYADAFAGGLVQAHLQACRGILPPPLPAPLPAAGTSPLRGFHTVFAARAAHIGTALAADLMRTGWCHDIPPPGTAVDRGNPICTVFVEAATAGSLAILLQQRHAQIHHRLEAHHAQHHARHQERRGSPQPQRQFA</sequence>
<evidence type="ECO:0000256" key="1">
    <source>
        <dbReference type="PROSITE-ProRule" id="PRU00409"/>
    </source>
</evidence>
<dbReference type="InterPro" id="IPR003806">
    <property type="entry name" value="ATP-grasp_PylC-type"/>
</dbReference>
<feature type="domain" description="ATP-grasp" evidence="3">
    <location>
        <begin position="95"/>
        <end position="302"/>
    </location>
</feature>
<dbReference type="Proteomes" id="UP000295294">
    <property type="component" value="Plasmid unnamed1"/>
</dbReference>
<evidence type="ECO:0000313" key="5">
    <source>
        <dbReference type="Proteomes" id="UP000295294"/>
    </source>
</evidence>
<dbReference type="Pfam" id="PF02655">
    <property type="entry name" value="ATP-grasp_3"/>
    <property type="match status" value="1"/>
</dbReference>
<dbReference type="InterPro" id="IPR011761">
    <property type="entry name" value="ATP-grasp"/>
</dbReference>
<feature type="region of interest" description="Disordered" evidence="2">
    <location>
        <begin position="394"/>
        <end position="418"/>
    </location>
</feature>
<reference evidence="4 5" key="1">
    <citation type="submission" date="2019-03" db="EMBL/GenBank/DDBJ databases">
        <title>Efficiently degradation of phenoxyalkanoic acid herbicides by Cupriavidus oxalaticus strain X32.</title>
        <authorList>
            <person name="Sheng X."/>
        </authorList>
    </citation>
    <scope>NUCLEOTIDE SEQUENCE [LARGE SCALE GENOMIC DNA]</scope>
    <source>
        <strain evidence="4 5">X32</strain>
        <plasmid evidence="4 5">unnamed1</plasmid>
    </source>
</reference>
<name>A0A4P7LHJ2_9BURK</name>
<dbReference type="GO" id="GO:0046872">
    <property type="term" value="F:metal ion binding"/>
    <property type="evidence" value="ECO:0007669"/>
    <property type="project" value="InterPro"/>
</dbReference>
<dbReference type="PROSITE" id="PS00867">
    <property type="entry name" value="CPSASE_2"/>
    <property type="match status" value="1"/>
</dbReference>
<dbReference type="PROSITE" id="PS50975">
    <property type="entry name" value="ATP_GRASP"/>
    <property type="match status" value="1"/>
</dbReference>
<protein>
    <submittedName>
        <fullName evidence="4">ATP-grasp domain-containing protein</fullName>
    </submittedName>
</protein>
<dbReference type="PIRSF" id="PIRSF016817">
    <property type="entry name" value="UCP016817_carboligase"/>
    <property type="match status" value="1"/>
</dbReference>
<dbReference type="Gene3D" id="3.30.470.20">
    <property type="entry name" value="ATP-grasp fold, B domain"/>
    <property type="match status" value="1"/>
</dbReference>
<dbReference type="OrthoDB" id="5572734at2"/>
<keyword evidence="1" id="KW-0067">ATP-binding</keyword>
<gene>
    <name evidence="4" type="ORF">E0W60_31925</name>
</gene>
<dbReference type="InterPro" id="IPR005479">
    <property type="entry name" value="CPAse_ATP-bd"/>
</dbReference>
<keyword evidence="1" id="KW-0547">Nucleotide-binding</keyword>
<proteinExistence type="predicted"/>
<dbReference type="EMBL" id="CP038636">
    <property type="protein sequence ID" value="QBY55610.1"/>
    <property type="molecule type" value="Genomic_DNA"/>
</dbReference>
<dbReference type="AlphaFoldDB" id="A0A4P7LHJ2"/>
<accession>A0A4P7LHJ2</accession>
<organism evidence="4 5">
    <name type="scientific">Cupriavidus oxalaticus</name>
    <dbReference type="NCBI Taxonomy" id="96344"/>
    <lineage>
        <taxon>Bacteria</taxon>
        <taxon>Pseudomonadati</taxon>
        <taxon>Pseudomonadota</taxon>
        <taxon>Betaproteobacteria</taxon>
        <taxon>Burkholderiales</taxon>
        <taxon>Burkholderiaceae</taxon>
        <taxon>Cupriavidus</taxon>
    </lineage>
</organism>
<dbReference type="RefSeq" id="WP_135706849.1">
    <property type="nucleotide sequence ID" value="NZ_CP038636.1"/>
</dbReference>
<dbReference type="InterPro" id="IPR016677">
    <property type="entry name" value="UCP016817_carboligase"/>
</dbReference>
<geneLocation type="plasmid" evidence="4">
    <name>unnamed1</name>
</geneLocation>
<evidence type="ECO:0000256" key="2">
    <source>
        <dbReference type="SAM" id="MobiDB-lite"/>
    </source>
</evidence>
<evidence type="ECO:0000259" key="3">
    <source>
        <dbReference type="PROSITE" id="PS50975"/>
    </source>
</evidence>
<evidence type="ECO:0000313" key="4">
    <source>
        <dbReference type="EMBL" id="QBY55610.1"/>
    </source>
</evidence>
<keyword evidence="4" id="KW-0614">Plasmid</keyword>
<dbReference type="GO" id="GO:0005524">
    <property type="term" value="F:ATP binding"/>
    <property type="evidence" value="ECO:0007669"/>
    <property type="project" value="UniProtKB-UniRule"/>
</dbReference>